<proteinExistence type="predicted"/>
<feature type="region of interest" description="Disordered" evidence="6">
    <location>
        <begin position="448"/>
        <end position="478"/>
    </location>
</feature>
<keyword evidence="2" id="KW-1003">Cell membrane</keyword>
<evidence type="ECO:0000313" key="10">
    <source>
        <dbReference type="Proteomes" id="UP000008021"/>
    </source>
</evidence>
<evidence type="ECO:0000256" key="6">
    <source>
        <dbReference type="SAM" id="MobiDB-lite"/>
    </source>
</evidence>
<feature type="domain" description="Integral membrane bound transporter" evidence="8">
    <location>
        <begin position="497"/>
        <end position="626"/>
    </location>
</feature>
<feature type="transmembrane region" description="Helical" evidence="7">
    <location>
        <begin position="72"/>
        <end position="91"/>
    </location>
</feature>
<keyword evidence="4 7" id="KW-1133">Transmembrane helix</keyword>
<evidence type="ECO:0000256" key="3">
    <source>
        <dbReference type="ARBA" id="ARBA00022692"/>
    </source>
</evidence>
<reference evidence="9" key="1">
    <citation type="submission" date="2015-04" db="UniProtKB">
        <authorList>
            <consortium name="EnsemblPlants"/>
        </authorList>
    </citation>
    <scope>IDENTIFICATION</scope>
</reference>
<feature type="transmembrane region" description="Helical" evidence="7">
    <location>
        <begin position="124"/>
        <end position="144"/>
    </location>
</feature>
<evidence type="ECO:0000313" key="9">
    <source>
        <dbReference type="EnsemblPlants" id="OMERI11G00080.1"/>
    </source>
</evidence>
<sequence length="841" mass="90625">MPPSSAATTGGAVHKPIIMPPESERQINNLPDVLQPRRRWRSSLATGFRSALACTIVGVASIYAPLVIRRHLTFPAFSYVVTVIVVTDATLGSSLRGALSAVHATAMGAVPSVLPLWLAHRTGAGESVLATTAVVALSTFAVAVAGSAGAVAKRIALGQIIIIYVARFREERMRSEAVLLHPANVVACTALGVVAALLGVLLPCPRLATRDATDKRLAYLEVAAERVKLLADAFQLQVYEAAGDIDDEEERTSSCRCRRRRRQCVAACIMSQADRAASAGALLLRRISSAQGDLQWERMPALLKRWCSSGDDDDEQTCARLHELIEMPLRGMEMACTHMLQQPCWPNTTNTNSSICTTPTWLQHATDHVRLALLTKRIPSCSKTGTGSMEMAKLAPVSVGAMEQQQLAPFLFLLCLDLLQGSHPAPQRPPKLLLSVSAHSEAAASQVKVIPAATTKDDDEEQPEQRRKKKHQCPRQTTTSTMRRLVAAAKCSFSLGLAVLLGLLFSSDHGFWSGLIVATTMATGREWTWALAIARAHGTALGSVYGALACLVIDLMELRFLALLPWLILTAGFLKRSRAYGPAGAGGVAAAVSGIIIVGRRYDEPPMAFTVARLVETFIGLACIIVADLVFQPAARPSTKATAQLDRCLAALKGCFSRGRQLTTKVKVKAVQEQVALLERCVAEAAGEPHFPWSPPFPASCYHKVAGSLGRMAQLLYLYTQAHPNPIPAADEDATQRFQCLVSASLERSAALLLRLSRISSSRDEEDLEAGIRVSSSSDICCCDDDEAPEMLVRSFLSQQQQQQDQGAALALASIGFCMGEMAKEALQLEAYMLDLILLAH</sequence>
<keyword evidence="10" id="KW-1185">Reference proteome</keyword>
<accession>A0A0E0F164</accession>
<evidence type="ECO:0000256" key="2">
    <source>
        <dbReference type="ARBA" id="ARBA00022475"/>
    </source>
</evidence>
<evidence type="ECO:0000259" key="8">
    <source>
        <dbReference type="Pfam" id="PF13515"/>
    </source>
</evidence>
<dbReference type="PANTHER" id="PTHR30509">
    <property type="entry name" value="P-HYDROXYBENZOIC ACID EFFLUX PUMP SUBUNIT-RELATED"/>
    <property type="match status" value="1"/>
</dbReference>
<dbReference type="GO" id="GO:0005886">
    <property type="term" value="C:plasma membrane"/>
    <property type="evidence" value="ECO:0007669"/>
    <property type="project" value="UniProtKB-SubCell"/>
</dbReference>
<feature type="transmembrane region" description="Helical" evidence="7">
    <location>
        <begin position="180"/>
        <end position="202"/>
    </location>
</feature>
<feature type="transmembrane region" description="Helical" evidence="7">
    <location>
        <begin position="611"/>
        <end position="631"/>
    </location>
</feature>
<dbReference type="HOGENOM" id="CLU_010215_0_0_1"/>
<keyword evidence="5 7" id="KW-0472">Membrane</keyword>
<dbReference type="STRING" id="40149.A0A0E0F164"/>
<dbReference type="Pfam" id="PF13515">
    <property type="entry name" value="FUSC_2"/>
    <property type="match status" value="1"/>
</dbReference>
<dbReference type="Gramene" id="OMERI11G00080.1">
    <property type="protein sequence ID" value="OMERI11G00080.1"/>
    <property type="gene ID" value="OMERI11G00080"/>
</dbReference>
<feature type="transmembrane region" description="Helical" evidence="7">
    <location>
        <begin position="544"/>
        <end position="568"/>
    </location>
</feature>
<dbReference type="InterPro" id="IPR049453">
    <property type="entry name" value="Memb_transporter_dom"/>
</dbReference>
<dbReference type="Proteomes" id="UP000008021">
    <property type="component" value="Chromosome 11"/>
</dbReference>
<reference evidence="9" key="2">
    <citation type="submission" date="2018-05" db="EMBL/GenBank/DDBJ databases">
        <title>OmerRS3 (Oryza meridionalis Reference Sequence Version 3).</title>
        <authorList>
            <person name="Zhang J."/>
            <person name="Kudrna D."/>
            <person name="Lee S."/>
            <person name="Talag J."/>
            <person name="Welchert J."/>
            <person name="Wing R.A."/>
        </authorList>
    </citation>
    <scope>NUCLEOTIDE SEQUENCE [LARGE SCALE GENOMIC DNA]</scope>
    <source>
        <strain evidence="9">cv. OR44</strain>
    </source>
</reference>
<organism evidence="9">
    <name type="scientific">Oryza meridionalis</name>
    <dbReference type="NCBI Taxonomy" id="40149"/>
    <lineage>
        <taxon>Eukaryota</taxon>
        <taxon>Viridiplantae</taxon>
        <taxon>Streptophyta</taxon>
        <taxon>Embryophyta</taxon>
        <taxon>Tracheophyta</taxon>
        <taxon>Spermatophyta</taxon>
        <taxon>Magnoliopsida</taxon>
        <taxon>Liliopsida</taxon>
        <taxon>Poales</taxon>
        <taxon>Poaceae</taxon>
        <taxon>BOP clade</taxon>
        <taxon>Oryzoideae</taxon>
        <taxon>Oryzeae</taxon>
        <taxon>Oryzinae</taxon>
        <taxon>Oryza</taxon>
    </lineage>
</organism>
<feature type="transmembrane region" description="Helical" evidence="7">
    <location>
        <begin position="98"/>
        <end position="118"/>
    </location>
</feature>
<dbReference type="AlphaFoldDB" id="A0A0E0F164"/>
<keyword evidence="3 7" id="KW-0812">Transmembrane</keyword>
<comment type="subcellular location">
    <subcellularLocation>
        <location evidence="1">Cell membrane</location>
        <topology evidence="1">Multi-pass membrane protein</topology>
    </subcellularLocation>
</comment>
<dbReference type="EnsemblPlants" id="OMERI11G00080.1">
    <property type="protein sequence ID" value="OMERI11G00080.1"/>
    <property type="gene ID" value="OMERI11G00080"/>
</dbReference>
<name>A0A0E0F164_9ORYZ</name>
<feature type="transmembrane region" description="Helical" evidence="7">
    <location>
        <begin position="47"/>
        <end position="66"/>
    </location>
</feature>
<evidence type="ECO:0000256" key="4">
    <source>
        <dbReference type="ARBA" id="ARBA00022989"/>
    </source>
</evidence>
<evidence type="ECO:0000256" key="5">
    <source>
        <dbReference type="ARBA" id="ARBA00023136"/>
    </source>
</evidence>
<feature type="transmembrane region" description="Helical" evidence="7">
    <location>
        <begin position="580"/>
        <end position="599"/>
    </location>
</feature>
<evidence type="ECO:0000256" key="7">
    <source>
        <dbReference type="SAM" id="Phobius"/>
    </source>
</evidence>
<protein>
    <recommendedName>
        <fullName evidence="8">Integral membrane bound transporter domain-containing protein</fullName>
    </recommendedName>
</protein>
<evidence type="ECO:0000256" key="1">
    <source>
        <dbReference type="ARBA" id="ARBA00004651"/>
    </source>
</evidence>
<dbReference type="eggNOG" id="ENOG502QSR1">
    <property type="taxonomic scope" value="Eukaryota"/>
</dbReference>
<dbReference type="PANTHER" id="PTHR30509:SF9">
    <property type="entry name" value="MULTIDRUG RESISTANCE PROTEIN MDTO"/>
    <property type="match status" value="1"/>
</dbReference>